<evidence type="ECO:0000313" key="2">
    <source>
        <dbReference type="EMBL" id="KAL1243301.1"/>
    </source>
</evidence>
<gene>
    <name evidence="2" type="ORF">TSPI_03357</name>
</gene>
<accession>A0ABR3KTX5</accession>
<dbReference type="EMBL" id="JBEUSY010000170">
    <property type="protein sequence ID" value="KAL1243301.1"/>
    <property type="molecule type" value="Genomic_DNA"/>
</dbReference>
<keyword evidence="3" id="KW-1185">Reference proteome</keyword>
<sequence length="165" mass="18381">MVLGSLKPKPLAGFVFRGRLGMFEYFRSLNLVDKFAHTSVNSAPSKRESSLSKFHFSDIGRFAGRQQTSTIQANVIITNLELVISRLATMMIALPVSGCGQRRKRRTGAILVLISPAVGAVVGMIDGRHGRKRKKRTPRFVTVHRNDPRERYCSHSVKCVVRNSA</sequence>
<feature type="transmembrane region" description="Helical" evidence="1">
    <location>
        <begin position="108"/>
        <end position="126"/>
    </location>
</feature>
<keyword evidence="1" id="KW-0812">Transmembrane</keyword>
<protein>
    <submittedName>
        <fullName evidence="2">Diflavin flavoprotein A</fullName>
    </submittedName>
</protein>
<proteinExistence type="predicted"/>
<keyword evidence="1" id="KW-0472">Membrane</keyword>
<comment type="caution">
    <text evidence="2">The sequence shown here is derived from an EMBL/GenBank/DDBJ whole genome shotgun (WGS) entry which is preliminary data.</text>
</comment>
<evidence type="ECO:0000256" key="1">
    <source>
        <dbReference type="SAM" id="Phobius"/>
    </source>
</evidence>
<reference evidence="2 3" key="1">
    <citation type="submission" date="2024-07" db="EMBL/GenBank/DDBJ databases">
        <title>Enhanced genomic and transcriptomic resources for Trichinella pseudospiralis and T. spiralis underpin the discovery of pronounced molecular differences between stages and species.</title>
        <authorList>
            <person name="Pasi K.K."/>
            <person name="La Rosa G."/>
            <person name="Gomez-Morales M.A."/>
            <person name="Tosini F."/>
            <person name="Sumanam S."/>
            <person name="Young N.D."/>
            <person name="Chang B.C."/>
            <person name="Robin G.B."/>
        </authorList>
    </citation>
    <scope>NUCLEOTIDE SEQUENCE [LARGE SCALE GENOMIC DNA]</scope>
    <source>
        <strain evidence="2">ISS534</strain>
    </source>
</reference>
<organism evidence="2 3">
    <name type="scientific">Trichinella spiralis</name>
    <name type="common">Trichina worm</name>
    <dbReference type="NCBI Taxonomy" id="6334"/>
    <lineage>
        <taxon>Eukaryota</taxon>
        <taxon>Metazoa</taxon>
        <taxon>Ecdysozoa</taxon>
        <taxon>Nematoda</taxon>
        <taxon>Enoplea</taxon>
        <taxon>Dorylaimia</taxon>
        <taxon>Trichinellida</taxon>
        <taxon>Trichinellidae</taxon>
        <taxon>Trichinella</taxon>
    </lineage>
</organism>
<evidence type="ECO:0000313" key="3">
    <source>
        <dbReference type="Proteomes" id="UP001558632"/>
    </source>
</evidence>
<dbReference type="Proteomes" id="UP001558632">
    <property type="component" value="Unassembled WGS sequence"/>
</dbReference>
<name>A0ABR3KTX5_TRISP</name>
<keyword evidence="1" id="KW-1133">Transmembrane helix</keyword>